<sequence>MQTRRWLPDQPTLIGRHDWPDEMDEGTHLRLRAGALVVLDRRAWRVLEITGYPGERWPEAYEKAWRDHVELWWHANELRRFNNQPVKPASDRTDFYKRPVVLVLRDENLPRSAPKHWCAPASQDWQVLPEHYAVCRACGELPPCHHGEYSPEGGPRVPEQSGGIPLLVPEGCCMGCAEQIKPRMRTVRFPGPNLWYPDLGEDTAVFHARATCEDQVAHYRAQWQSEYPQPAAHPGTPAFPGFDHLFLPRARHTHEAPQPLQSPQSPQPLLAPQTPQAPHPFQAPQSPQALQAPQTPSLRTQQPSQTLQAPQSPQPLQSPQALLAPLAPPAPQPSQAPLIPQAPQAPETPMAYGHLTVPPHPQPHIPSHTPAHASAHVPSPSPAHAQGPTAPHPQEDPQATAPFPSAAFPQPTPPRPSFAPPSFEEHRPDPTEQYPFPAPSSAPSASPETDPASAFPTTSPTATDTATATATAAATAASSLAESFGDAAPAVRAAEELSRSLTSPPAFHNAEQAARVIEELTAAVRNIALCLNSPQARSHPHA</sequence>
<evidence type="ECO:0000313" key="3">
    <source>
        <dbReference type="Proteomes" id="UP000644020"/>
    </source>
</evidence>
<gene>
    <name evidence="2" type="ORF">GCM10010305_52350</name>
</gene>
<evidence type="ECO:0000256" key="1">
    <source>
        <dbReference type="SAM" id="MobiDB-lite"/>
    </source>
</evidence>
<feature type="compositionally biased region" description="Low complexity" evidence="1">
    <location>
        <begin position="439"/>
        <end position="469"/>
    </location>
</feature>
<name>A0A918T6Q1_9ACTN</name>
<dbReference type="AlphaFoldDB" id="A0A918T6Q1"/>
<feature type="compositionally biased region" description="Low complexity" evidence="1">
    <location>
        <begin position="256"/>
        <end position="325"/>
    </location>
</feature>
<protein>
    <submittedName>
        <fullName evidence="2">Uncharacterized protein</fullName>
    </submittedName>
</protein>
<feature type="compositionally biased region" description="Pro residues" evidence="1">
    <location>
        <begin position="410"/>
        <end position="419"/>
    </location>
</feature>
<feature type="region of interest" description="Disordered" evidence="1">
    <location>
        <begin position="253"/>
        <end position="469"/>
    </location>
</feature>
<organism evidence="2 3">
    <name type="scientific">Streptomyces termitum</name>
    <dbReference type="NCBI Taxonomy" id="67368"/>
    <lineage>
        <taxon>Bacteria</taxon>
        <taxon>Bacillati</taxon>
        <taxon>Actinomycetota</taxon>
        <taxon>Actinomycetes</taxon>
        <taxon>Kitasatosporales</taxon>
        <taxon>Streptomycetaceae</taxon>
        <taxon>Streptomyces</taxon>
    </lineage>
</organism>
<evidence type="ECO:0000313" key="2">
    <source>
        <dbReference type="EMBL" id="GHB02720.1"/>
    </source>
</evidence>
<keyword evidence="3" id="KW-1185">Reference proteome</keyword>
<reference evidence="2" key="1">
    <citation type="journal article" date="2014" name="Int. J. Syst. Evol. Microbiol.">
        <title>Complete genome sequence of Corynebacterium casei LMG S-19264T (=DSM 44701T), isolated from a smear-ripened cheese.</title>
        <authorList>
            <consortium name="US DOE Joint Genome Institute (JGI-PGF)"/>
            <person name="Walter F."/>
            <person name="Albersmeier A."/>
            <person name="Kalinowski J."/>
            <person name="Ruckert C."/>
        </authorList>
    </citation>
    <scope>NUCLEOTIDE SEQUENCE</scope>
    <source>
        <strain evidence="2">JCM 4518</strain>
    </source>
</reference>
<dbReference type="EMBL" id="BMUL01000017">
    <property type="protein sequence ID" value="GHB02720.1"/>
    <property type="molecule type" value="Genomic_DNA"/>
</dbReference>
<proteinExistence type="predicted"/>
<comment type="caution">
    <text evidence="2">The sequence shown here is derived from an EMBL/GenBank/DDBJ whole genome shotgun (WGS) entry which is preliminary data.</text>
</comment>
<feature type="compositionally biased region" description="Low complexity" evidence="1">
    <location>
        <begin position="397"/>
        <end position="409"/>
    </location>
</feature>
<dbReference type="RefSeq" id="WP_229850009.1">
    <property type="nucleotide sequence ID" value="NZ_BMUL01000017.1"/>
</dbReference>
<feature type="compositionally biased region" description="Low complexity" evidence="1">
    <location>
        <begin position="335"/>
        <end position="345"/>
    </location>
</feature>
<reference evidence="2" key="2">
    <citation type="submission" date="2020-09" db="EMBL/GenBank/DDBJ databases">
        <authorList>
            <person name="Sun Q."/>
            <person name="Ohkuma M."/>
        </authorList>
    </citation>
    <scope>NUCLEOTIDE SEQUENCE</scope>
    <source>
        <strain evidence="2">JCM 4518</strain>
    </source>
</reference>
<accession>A0A918T6Q1</accession>
<dbReference type="Proteomes" id="UP000644020">
    <property type="component" value="Unassembled WGS sequence"/>
</dbReference>